<evidence type="ECO:0000256" key="1">
    <source>
        <dbReference type="ARBA" id="ARBA00022603"/>
    </source>
</evidence>
<evidence type="ECO:0000256" key="4">
    <source>
        <dbReference type="ARBA" id="ARBA00022884"/>
    </source>
</evidence>
<keyword evidence="9" id="KW-1185">Reference proteome</keyword>
<keyword evidence="2 5" id="KW-0808">Transferase</keyword>
<dbReference type="EMBL" id="JANCYW010000010">
    <property type="protein sequence ID" value="KAK4536924.1"/>
    <property type="molecule type" value="Genomic_DNA"/>
</dbReference>
<feature type="binding site" evidence="5">
    <location>
        <position position="311"/>
    </location>
    <ligand>
        <name>S-adenosyl-L-methionine</name>
        <dbReference type="ChEBI" id="CHEBI:59789"/>
    </ligand>
</feature>
<evidence type="ECO:0000256" key="2">
    <source>
        <dbReference type="ARBA" id="ARBA00022679"/>
    </source>
</evidence>
<feature type="region of interest" description="Disordered" evidence="6">
    <location>
        <begin position="119"/>
        <end position="143"/>
    </location>
</feature>
<dbReference type="PANTHER" id="PTHR22807">
    <property type="entry name" value="NOP2 YEAST -RELATED NOL1/NOP2/FMU SUN DOMAIN-CONTAINING"/>
    <property type="match status" value="1"/>
</dbReference>
<keyword evidence="4 5" id="KW-0694">RNA-binding</keyword>
<evidence type="ECO:0000256" key="5">
    <source>
        <dbReference type="PROSITE-ProRule" id="PRU01023"/>
    </source>
</evidence>
<comment type="similarity">
    <text evidence="5">Belongs to the class I-like SAM-binding methyltransferase superfamily. RsmB/NOP family.</text>
</comment>
<dbReference type="GO" id="GO:0070475">
    <property type="term" value="P:rRNA base methylation"/>
    <property type="evidence" value="ECO:0007669"/>
    <property type="project" value="TreeGrafter"/>
</dbReference>
<dbReference type="PROSITE" id="PS51686">
    <property type="entry name" value="SAM_MT_RSMB_NOP"/>
    <property type="match status" value="1"/>
</dbReference>
<dbReference type="PRINTS" id="PR02008">
    <property type="entry name" value="RCMTFAMILY"/>
</dbReference>
<reference evidence="8 9" key="1">
    <citation type="submission" date="2022-07" db="EMBL/GenBank/DDBJ databases">
        <title>Genome-wide signatures of adaptation to extreme environments.</title>
        <authorList>
            <person name="Cho C.H."/>
            <person name="Yoon H.S."/>
        </authorList>
    </citation>
    <scope>NUCLEOTIDE SEQUENCE [LARGE SCALE GENOMIC DNA]</scope>
    <source>
        <strain evidence="8 9">DBV 063 E5</strain>
    </source>
</reference>
<dbReference type="InterPro" id="IPR049560">
    <property type="entry name" value="MeTrfase_RsmB-F_NOP2_cat"/>
</dbReference>
<evidence type="ECO:0000256" key="6">
    <source>
        <dbReference type="SAM" id="MobiDB-lite"/>
    </source>
</evidence>
<protein>
    <recommendedName>
        <fullName evidence="7">SAM-dependent MTase RsmB/NOP-type domain-containing protein</fullName>
    </recommendedName>
</protein>
<feature type="binding site" evidence="5">
    <location>
        <begin position="238"/>
        <end position="244"/>
    </location>
    <ligand>
        <name>S-adenosyl-L-methionine</name>
        <dbReference type="ChEBI" id="CHEBI:59789"/>
    </ligand>
</feature>
<evidence type="ECO:0000313" key="9">
    <source>
        <dbReference type="Proteomes" id="UP001301350"/>
    </source>
</evidence>
<feature type="active site" description="Nucleophile" evidence="5">
    <location>
        <position position="363"/>
    </location>
</feature>
<keyword evidence="3 5" id="KW-0949">S-adenosyl-L-methionine</keyword>
<dbReference type="Pfam" id="PF01189">
    <property type="entry name" value="Methyltr_RsmB-F"/>
    <property type="match status" value="1"/>
</dbReference>
<organism evidence="8 9">
    <name type="scientific">Cyanidium caldarium</name>
    <name type="common">Red alga</name>
    <dbReference type="NCBI Taxonomy" id="2771"/>
    <lineage>
        <taxon>Eukaryota</taxon>
        <taxon>Rhodophyta</taxon>
        <taxon>Bangiophyceae</taxon>
        <taxon>Cyanidiales</taxon>
        <taxon>Cyanidiaceae</taxon>
        <taxon>Cyanidium</taxon>
    </lineage>
</organism>
<dbReference type="AlphaFoldDB" id="A0AAV9IXC5"/>
<evidence type="ECO:0000259" key="7">
    <source>
        <dbReference type="PROSITE" id="PS51686"/>
    </source>
</evidence>
<dbReference type="InterPro" id="IPR029063">
    <property type="entry name" value="SAM-dependent_MTases_sf"/>
</dbReference>
<evidence type="ECO:0000313" key="8">
    <source>
        <dbReference type="EMBL" id="KAK4536924.1"/>
    </source>
</evidence>
<evidence type="ECO:0000256" key="3">
    <source>
        <dbReference type="ARBA" id="ARBA00022691"/>
    </source>
</evidence>
<feature type="binding site" evidence="5">
    <location>
        <position position="262"/>
    </location>
    <ligand>
        <name>S-adenosyl-L-methionine</name>
        <dbReference type="ChEBI" id="CHEBI:59789"/>
    </ligand>
</feature>
<keyword evidence="1 5" id="KW-0489">Methyltransferase</keyword>
<dbReference type="GO" id="GO:0008173">
    <property type="term" value="F:RNA methyltransferase activity"/>
    <property type="evidence" value="ECO:0007669"/>
    <property type="project" value="InterPro"/>
</dbReference>
<dbReference type="PANTHER" id="PTHR22807:SF4">
    <property type="entry name" value="28S RRNA (CYTOSINE-C(5))-METHYLTRANSFERASE"/>
    <property type="match status" value="1"/>
</dbReference>
<feature type="binding site" evidence="5">
    <location>
        <position position="290"/>
    </location>
    <ligand>
        <name>S-adenosyl-L-methionine</name>
        <dbReference type="ChEBI" id="CHEBI:59789"/>
    </ligand>
</feature>
<name>A0AAV9IXC5_CYACA</name>
<accession>A0AAV9IXC5</accession>
<sequence length="447" mass="49598">MHQTYRDAAQVLACVARGQGSLKQVLYAQRVRLGRRWRAVYALATETYRHQHELERWLRERLVGEWRDDGEVVQAAVSGPERSAHWLLFVVLNEWRYGRGRLLPARGARTRRWTERLQGIPQGENTTEPSEEATAHRKRRVDPVETAAAAPRTFLCVNRLRYTPGTGGGDAPGHVDIPPQTVPDAHWPQYIWRSTAPRAQLLQHPRVRDISWIVQDKGACMAVIALDAQPGWHVVDACAAPGNKSIQLAGSVGAHGRVDAFERDPQRCALLRQRVGAAGAAAIVHVHSGDFLAAHAEHEPRWATAEAVVVDPTCSGSGRAEERPIGEEYDQTRLVRLAAFQTRLLCHALTAFPHALRVVYSTCSVFERENEQVVAAALAHPTVHSVWQLAPALPSWPIRGCLGMREAVRVPAYAGRATIRADVTTDSEYASRSAHFIALLQRRTTGV</sequence>
<dbReference type="Proteomes" id="UP001301350">
    <property type="component" value="Unassembled WGS sequence"/>
</dbReference>
<dbReference type="InterPro" id="IPR001678">
    <property type="entry name" value="MeTrfase_RsmB-F_NOP2_dom"/>
</dbReference>
<feature type="domain" description="SAM-dependent MTase RsmB/NOP-type" evidence="7">
    <location>
        <begin position="143"/>
        <end position="443"/>
    </location>
</feature>
<dbReference type="GO" id="GO:0003723">
    <property type="term" value="F:RNA binding"/>
    <property type="evidence" value="ECO:0007669"/>
    <property type="project" value="UniProtKB-UniRule"/>
</dbReference>
<dbReference type="GO" id="GO:0005730">
    <property type="term" value="C:nucleolus"/>
    <property type="evidence" value="ECO:0007669"/>
    <property type="project" value="TreeGrafter"/>
</dbReference>
<dbReference type="InterPro" id="IPR023267">
    <property type="entry name" value="RCMT"/>
</dbReference>
<comment type="caution">
    <text evidence="8">The sequence shown here is derived from an EMBL/GenBank/DDBJ whole genome shotgun (WGS) entry which is preliminary data.</text>
</comment>
<dbReference type="SUPFAM" id="SSF53335">
    <property type="entry name" value="S-adenosyl-L-methionine-dependent methyltransferases"/>
    <property type="match status" value="1"/>
</dbReference>
<dbReference type="Gene3D" id="3.40.50.150">
    <property type="entry name" value="Vaccinia Virus protein VP39"/>
    <property type="match status" value="1"/>
</dbReference>
<proteinExistence type="inferred from homology"/>
<gene>
    <name evidence="8" type="ORF">CDCA_CDCA10G2949</name>
</gene>